<feature type="compositionally biased region" description="Polar residues" evidence="1">
    <location>
        <begin position="179"/>
        <end position="193"/>
    </location>
</feature>
<proteinExistence type="predicted"/>
<feature type="compositionally biased region" description="Basic and acidic residues" evidence="1">
    <location>
        <begin position="31"/>
        <end position="44"/>
    </location>
</feature>
<reference evidence="3" key="1">
    <citation type="journal article" date="2013" name="Nature">
        <title>Draft genome of the wheat A-genome progenitor Triticum urartu.</title>
        <authorList>
            <person name="Ling H.Q."/>
            <person name="Zhao S."/>
            <person name="Liu D."/>
            <person name="Wang J."/>
            <person name="Sun H."/>
            <person name="Zhang C."/>
            <person name="Fan H."/>
            <person name="Li D."/>
            <person name="Dong L."/>
            <person name="Tao Y."/>
            <person name="Gao C."/>
            <person name="Wu H."/>
            <person name="Li Y."/>
            <person name="Cui Y."/>
            <person name="Guo X."/>
            <person name="Zheng S."/>
            <person name="Wang B."/>
            <person name="Yu K."/>
            <person name="Liang Q."/>
            <person name="Yang W."/>
            <person name="Lou X."/>
            <person name="Chen J."/>
            <person name="Feng M."/>
            <person name="Jian J."/>
            <person name="Zhang X."/>
            <person name="Luo G."/>
            <person name="Jiang Y."/>
            <person name="Liu J."/>
            <person name="Wang Z."/>
            <person name="Sha Y."/>
            <person name="Zhang B."/>
            <person name="Wu H."/>
            <person name="Tang D."/>
            <person name="Shen Q."/>
            <person name="Xue P."/>
            <person name="Zou S."/>
            <person name="Wang X."/>
            <person name="Liu X."/>
            <person name="Wang F."/>
            <person name="Yang Y."/>
            <person name="An X."/>
            <person name="Dong Z."/>
            <person name="Zhang K."/>
            <person name="Zhang X."/>
            <person name="Luo M.C."/>
            <person name="Dvorak J."/>
            <person name="Tong Y."/>
            <person name="Wang J."/>
            <person name="Yang H."/>
            <person name="Li Z."/>
            <person name="Wang D."/>
            <person name="Zhang A."/>
            <person name="Wang J."/>
        </authorList>
    </citation>
    <scope>NUCLEOTIDE SEQUENCE</scope>
    <source>
        <strain evidence="3">cv. G1812</strain>
    </source>
</reference>
<evidence type="ECO:0000256" key="1">
    <source>
        <dbReference type="SAM" id="MobiDB-lite"/>
    </source>
</evidence>
<protein>
    <submittedName>
        <fullName evidence="2">Uncharacterized protein</fullName>
    </submittedName>
</protein>
<dbReference type="Gramene" id="TuG1812G0200000865.01.T01">
    <property type="protein sequence ID" value="TuG1812G0200000865.01.T01"/>
    <property type="gene ID" value="TuG1812G0200000865.01"/>
</dbReference>
<evidence type="ECO:0000313" key="3">
    <source>
        <dbReference type="Proteomes" id="UP000015106"/>
    </source>
</evidence>
<feature type="region of interest" description="Disordered" evidence="1">
    <location>
        <begin position="20"/>
        <end position="61"/>
    </location>
</feature>
<reference evidence="2" key="2">
    <citation type="submission" date="2018-03" db="EMBL/GenBank/DDBJ databases">
        <title>The Triticum urartu genome reveals the dynamic nature of wheat genome evolution.</title>
        <authorList>
            <person name="Ling H."/>
            <person name="Ma B."/>
            <person name="Shi X."/>
            <person name="Liu H."/>
            <person name="Dong L."/>
            <person name="Sun H."/>
            <person name="Cao Y."/>
            <person name="Gao Q."/>
            <person name="Zheng S."/>
            <person name="Li Y."/>
            <person name="Yu Y."/>
            <person name="Du H."/>
            <person name="Qi M."/>
            <person name="Li Y."/>
            <person name="Yu H."/>
            <person name="Cui Y."/>
            <person name="Wang N."/>
            <person name="Chen C."/>
            <person name="Wu H."/>
            <person name="Zhao Y."/>
            <person name="Zhang J."/>
            <person name="Li Y."/>
            <person name="Zhou W."/>
            <person name="Zhang B."/>
            <person name="Hu W."/>
            <person name="Eijk M."/>
            <person name="Tang J."/>
            <person name="Witsenboer H."/>
            <person name="Zhao S."/>
            <person name="Li Z."/>
            <person name="Zhang A."/>
            <person name="Wang D."/>
            <person name="Liang C."/>
        </authorList>
    </citation>
    <scope>NUCLEOTIDE SEQUENCE [LARGE SCALE GENOMIC DNA]</scope>
    <source>
        <strain evidence="2">cv. G1812</strain>
    </source>
</reference>
<feature type="compositionally biased region" description="Low complexity" evidence="1">
    <location>
        <begin position="105"/>
        <end position="176"/>
    </location>
</feature>
<dbReference type="Proteomes" id="UP000015106">
    <property type="component" value="Chromosome 2"/>
</dbReference>
<feature type="compositionally biased region" description="Basic and acidic residues" evidence="1">
    <location>
        <begin position="82"/>
        <end position="96"/>
    </location>
</feature>
<dbReference type="EnsemblPlants" id="TuG1812G0200000865.01.T01">
    <property type="protein sequence ID" value="TuG1812G0200000865.01.T01"/>
    <property type="gene ID" value="TuG1812G0200000865.01"/>
</dbReference>
<reference evidence="2" key="3">
    <citation type="submission" date="2022-06" db="UniProtKB">
        <authorList>
            <consortium name="EnsemblPlants"/>
        </authorList>
    </citation>
    <scope>IDENTIFICATION</scope>
</reference>
<organism evidence="2 3">
    <name type="scientific">Triticum urartu</name>
    <name type="common">Red wild einkorn</name>
    <name type="synonym">Crithodium urartu</name>
    <dbReference type="NCBI Taxonomy" id="4572"/>
    <lineage>
        <taxon>Eukaryota</taxon>
        <taxon>Viridiplantae</taxon>
        <taxon>Streptophyta</taxon>
        <taxon>Embryophyta</taxon>
        <taxon>Tracheophyta</taxon>
        <taxon>Spermatophyta</taxon>
        <taxon>Magnoliopsida</taxon>
        <taxon>Liliopsida</taxon>
        <taxon>Poales</taxon>
        <taxon>Poaceae</taxon>
        <taxon>BOP clade</taxon>
        <taxon>Pooideae</taxon>
        <taxon>Triticodae</taxon>
        <taxon>Triticeae</taxon>
        <taxon>Triticinae</taxon>
        <taxon>Triticum</taxon>
    </lineage>
</organism>
<sequence length="216" mass="23125">MYLESYKPIIYPVPGPDCWVKTATPDIDPPQFKEDKKGPAEEKRKKGRFEPPQAKQTSRMATITCSNCKLQGHKYTSCAKPLRPDLQIRKNKHTENRTAPAWQQGGSSTSGTTTPRDASSTSASRGSAAAASRGKSARADATFARAAGSSARAANSSPSGAGAAAARRGAKTGARSFNPPRTTAEASTSQPTGNRPKRARYMSKRMEGYFYASGNY</sequence>
<evidence type="ECO:0000313" key="2">
    <source>
        <dbReference type="EnsemblPlants" id="TuG1812G0200000865.01.T01"/>
    </source>
</evidence>
<feature type="region of interest" description="Disordered" evidence="1">
    <location>
        <begin position="79"/>
        <end position="201"/>
    </location>
</feature>
<dbReference type="AlphaFoldDB" id="A0A8R7PA02"/>
<accession>A0A8R7PA02</accession>
<keyword evidence="3" id="KW-1185">Reference proteome</keyword>
<name>A0A8R7PA02_TRIUA</name>